<comment type="caution">
    <text evidence="3">The sequence shown here is derived from an EMBL/GenBank/DDBJ whole genome shotgun (WGS) entry which is preliminary data.</text>
</comment>
<dbReference type="CDD" id="cd10747">
    <property type="entry name" value="DnaJ_C"/>
    <property type="match status" value="1"/>
</dbReference>
<evidence type="ECO:0000259" key="2">
    <source>
        <dbReference type="PROSITE" id="PS50076"/>
    </source>
</evidence>
<dbReference type="SUPFAM" id="SSF49493">
    <property type="entry name" value="HSP40/DnaJ peptide-binding domain"/>
    <property type="match status" value="2"/>
</dbReference>
<reference evidence="3 4" key="1">
    <citation type="journal article" date="2015" name="Nature">
        <title>rRNA introns, odd ribosomes, and small enigmatic genomes across a large radiation of phyla.</title>
        <authorList>
            <person name="Brown C.T."/>
            <person name="Hug L.A."/>
            <person name="Thomas B.C."/>
            <person name="Sharon I."/>
            <person name="Castelle C.J."/>
            <person name="Singh A."/>
            <person name="Wilkins M.J."/>
            <person name="Williams K.H."/>
            <person name="Banfield J.F."/>
        </authorList>
    </citation>
    <scope>NUCLEOTIDE SEQUENCE [LARGE SCALE GENOMIC DNA]</scope>
</reference>
<dbReference type="EMBL" id="LCJD01000006">
    <property type="protein sequence ID" value="KKT69982.1"/>
    <property type="molecule type" value="Genomic_DNA"/>
</dbReference>
<dbReference type="PANTHER" id="PTHR43096:SF52">
    <property type="entry name" value="DNAJ HOMOLOG 1, MITOCHONDRIAL-RELATED"/>
    <property type="match status" value="1"/>
</dbReference>
<dbReference type="PRINTS" id="PR00625">
    <property type="entry name" value="JDOMAIN"/>
</dbReference>
<dbReference type="SMART" id="SM00271">
    <property type="entry name" value="DnaJ"/>
    <property type="match status" value="1"/>
</dbReference>
<proteinExistence type="predicted"/>
<sequence>MLEYFLTLGGPRAKIAPMAGKRDYYDILGLQKNASDDDIKKAYRRLAMEHHPDMVKDGDKRAHEERFKEINEAYQILSDGQKRRAYDTYGHTGTQGFSGGNTGGFSGGQWGPFSYTYSPNTGGQNPFGDVDPFEVFQDFFGFRGFGGQRQPKRGKNLAYELEIDFAEAVKGSQKTIKVETGPITIKIPQGARDGTELRFAGRGLAGPAGAQSGDLFITLRVRMPEDFQDRAGDDLGVLKELDFVTATLGGLVDVPVVDQNSPTGMTRNQLKVPAGTQHGTQFRVRGKGMPRLNGRGTGDIIVQVVVKIPQNLSRKQRELLEQYRLI</sequence>
<dbReference type="Proteomes" id="UP000034783">
    <property type="component" value="Unassembled WGS sequence"/>
</dbReference>
<feature type="domain" description="J" evidence="2">
    <location>
        <begin position="23"/>
        <end position="90"/>
    </location>
</feature>
<dbReference type="PANTHER" id="PTHR43096">
    <property type="entry name" value="DNAJ HOMOLOG 1, MITOCHONDRIAL-RELATED"/>
    <property type="match status" value="1"/>
</dbReference>
<evidence type="ECO:0000313" key="3">
    <source>
        <dbReference type="EMBL" id="KKT69982.1"/>
    </source>
</evidence>
<dbReference type="Gene3D" id="1.10.287.110">
    <property type="entry name" value="DnaJ domain"/>
    <property type="match status" value="1"/>
</dbReference>
<dbReference type="PROSITE" id="PS50076">
    <property type="entry name" value="DNAJ_2"/>
    <property type="match status" value="1"/>
</dbReference>
<dbReference type="PATRIC" id="fig|1619116.3.peg.103"/>
<dbReference type="CDD" id="cd06257">
    <property type="entry name" value="DnaJ"/>
    <property type="match status" value="1"/>
</dbReference>
<dbReference type="SUPFAM" id="SSF46565">
    <property type="entry name" value="Chaperone J-domain"/>
    <property type="match status" value="1"/>
</dbReference>
<dbReference type="GO" id="GO:0051082">
    <property type="term" value="F:unfolded protein binding"/>
    <property type="evidence" value="ECO:0007669"/>
    <property type="project" value="InterPro"/>
</dbReference>
<accession>A0A0G1LMK9</accession>
<dbReference type="Pfam" id="PF00226">
    <property type="entry name" value="DnaJ"/>
    <property type="match status" value="1"/>
</dbReference>
<dbReference type="AlphaFoldDB" id="A0A0G1LMK9"/>
<evidence type="ECO:0000256" key="1">
    <source>
        <dbReference type="ARBA" id="ARBA00023186"/>
    </source>
</evidence>
<dbReference type="InterPro" id="IPR036869">
    <property type="entry name" value="J_dom_sf"/>
</dbReference>
<dbReference type="InterPro" id="IPR008971">
    <property type="entry name" value="HSP40/DnaJ_pept-bd"/>
</dbReference>
<organism evidence="3 4">
    <name type="scientific">candidate division WWE3 bacterium GW2011_GWB1_44_4</name>
    <dbReference type="NCBI Taxonomy" id="1619116"/>
    <lineage>
        <taxon>Bacteria</taxon>
        <taxon>Katanobacteria</taxon>
    </lineage>
</organism>
<keyword evidence="1" id="KW-0143">Chaperone</keyword>
<dbReference type="InterPro" id="IPR018253">
    <property type="entry name" value="DnaJ_domain_CS"/>
</dbReference>
<dbReference type="GO" id="GO:0042026">
    <property type="term" value="P:protein refolding"/>
    <property type="evidence" value="ECO:0007669"/>
    <property type="project" value="TreeGrafter"/>
</dbReference>
<dbReference type="Gene3D" id="2.60.260.20">
    <property type="entry name" value="Urease metallochaperone UreE, N-terminal domain"/>
    <property type="match status" value="2"/>
</dbReference>
<protein>
    <submittedName>
        <fullName evidence="3">Chaperone protein DnaJ</fullName>
    </submittedName>
</protein>
<evidence type="ECO:0000313" key="4">
    <source>
        <dbReference type="Proteomes" id="UP000034783"/>
    </source>
</evidence>
<dbReference type="InterPro" id="IPR002939">
    <property type="entry name" value="DnaJ_C"/>
</dbReference>
<dbReference type="InterPro" id="IPR001623">
    <property type="entry name" value="DnaJ_domain"/>
</dbReference>
<dbReference type="Pfam" id="PF01556">
    <property type="entry name" value="DnaJ_C"/>
    <property type="match status" value="1"/>
</dbReference>
<gene>
    <name evidence="3" type="ORF">UW65_C0006G0005</name>
</gene>
<dbReference type="GO" id="GO:0005737">
    <property type="term" value="C:cytoplasm"/>
    <property type="evidence" value="ECO:0007669"/>
    <property type="project" value="TreeGrafter"/>
</dbReference>
<name>A0A0G1LMK9_UNCKA</name>
<dbReference type="PROSITE" id="PS00636">
    <property type="entry name" value="DNAJ_1"/>
    <property type="match status" value="1"/>
</dbReference>